<accession>C6T0K8</accession>
<organism evidence="1">
    <name type="scientific">Glycine max</name>
    <name type="common">Soybean</name>
    <name type="synonym">Glycine hispida</name>
    <dbReference type="NCBI Taxonomy" id="3847"/>
    <lineage>
        <taxon>Eukaryota</taxon>
        <taxon>Viridiplantae</taxon>
        <taxon>Streptophyta</taxon>
        <taxon>Embryophyta</taxon>
        <taxon>Tracheophyta</taxon>
        <taxon>Spermatophyta</taxon>
        <taxon>Magnoliopsida</taxon>
        <taxon>eudicotyledons</taxon>
        <taxon>Gunneridae</taxon>
        <taxon>Pentapetalae</taxon>
        <taxon>rosids</taxon>
        <taxon>fabids</taxon>
        <taxon>Fabales</taxon>
        <taxon>Fabaceae</taxon>
        <taxon>Papilionoideae</taxon>
        <taxon>50 kb inversion clade</taxon>
        <taxon>NPAAA clade</taxon>
        <taxon>indigoferoid/millettioid clade</taxon>
        <taxon>Phaseoleae</taxon>
        <taxon>Glycine</taxon>
        <taxon>Glycine subgen. Soja</taxon>
    </lineage>
</organism>
<sequence>ELSGDEPTIAENQARTLKPICLLQLCHIGAILHDWILPACTIQGSIRFNR</sequence>
<evidence type="ECO:0000313" key="1">
    <source>
        <dbReference type="EMBL" id="ACU15031.1"/>
    </source>
</evidence>
<feature type="non-terminal residue" evidence="1">
    <location>
        <position position="1"/>
    </location>
</feature>
<dbReference type="AlphaFoldDB" id="C6T0K8"/>
<dbReference type="EMBL" id="BT090962">
    <property type="protein sequence ID" value="ACU15031.1"/>
    <property type="molecule type" value="mRNA"/>
</dbReference>
<reference evidence="1" key="1">
    <citation type="submission" date="2009-08" db="EMBL/GenBank/DDBJ databases">
        <authorList>
            <person name="Cheung F."/>
            <person name="Xiao Y."/>
            <person name="Chan A."/>
            <person name="Moskal W."/>
            <person name="Town C.D."/>
        </authorList>
    </citation>
    <scope>NUCLEOTIDE SEQUENCE</scope>
</reference>
<proteinExistence type="evidence at transcript level"/>
<name>C6T0K8_SOYBN</name>
<protein>
    <submittedName>
        <fullName evidence="1">Uncharacterized protein</fullName>
    </submittedName>
</protein>